<feature type="transmembrane region" description="Helical" evidence="9">
    <location>
        <begin position="376"/>
        <end position="395"/>
    </location>
</feature>
<keyword evidence="6 9" id="KW-1133">Transmembrane helix</keyword>
<feature type="transmembrane region" description="Helical" evidence="9">
    <location>
        <begin position="152"/>
        <end position="173"/>
    </location>
</feature>
<feature type="transmembrane region" description="Helical" evidence="9">
    <location>
        <begin position="128"/>
        <end position="145"/>
    </location>
</feature>
<evidence type="ECO:0000313" key="10">
    <source>
        <dbReference type="EMBL" id="GAA5047156.1"/>
    </source>
</evidence>
<feature type="transmembrane region" description="Helical" evidence="9">
    <location>
        <begin position="43"/>
        <end position="62"/>
    </location>
</feature>
<reference evidence="11" key="1">
    <citation type="journal article" date="2019" name="Int. J. Syst. Evol. Microbiol.">
        <title>The Global Catalogue of Microorganisms (GCM) 10K type strain sequencing project: providing services to taxonomists for standard genome sequencing and annotation.</title>
        <authorList>
            <consortium name="The Broad Institute Genomics Platform"/>
            <consortium name="The Broad Institute Genome Sequencing Center for Infectious Disease"/>
            <person name="Wu L."/>
            <person name="Ma J."/>
        </authorList>
    </citation>
    <scope>NUCLEOTIDE SEQUENCE [LARGE SCALE GENOMIC DNA]</scope>
    <source>
        <strain evidence="11">JCM 18014</strain>
    </source>
</reference>
<dbReference type="RefSeq" id="WP_346031389.1">
    <property type="nucleotide sequence ID" value="NZ_BAABHV010000001.1"/>
</dbReference>
<evidence type="ECO:0000256" key="7">
    <source>
        <dbReference type="ARBA" id="ARBA00023136"/>
    </source>
</evidence>
<keyword evidence="4" id="KW-1003">Cell membrane</keyword>
<proteinExistence type="inferred from homology"/>
<dbReference type="Pfam" id="PF13520">
    <property type="entry name" value="AA_permease_2"/>
    <property type="match status" value="1"/>
</dbReference>
<name>A0ABP9K1S4_9SPHN</name>
<evidence type="ECO:0000256" key="3">
    <source>
        <dbReference type="ARBA" id="ARBA00021069"/>
    </source>
</evidence>
<evidence type="ECO:0000256" key="1">
    <source>
        <dbReference type="ARBA" id="ARBA00004651"/>
    </source>
</evidence>
<feature type="transmembrane region" description="Helical" evidence="9">
    <location>
        <begin position="12"/>
        <end position="37"/>
    </location>
</feature>
<comment type="subcellular location">
    <subcellularLocation>
        <location evidence="1">Cell membrane</location>
        <topology evidence="1">Multi-pass membrane protein</topology>
    </subcellularLocation>
</comment>
<evidence type="ECO:0000313" key="11">
    <source>
        <dbReference type="Proteomes" id="UP001500518"/>
    </source>
</evidence>
<comment type="similarity">
    <text evidence="2">Belongs to the amino acid-polyamine-organocation (APC) superfamily. Basic amino acid/polyamine antiporter (APA) (TC 2.A.3.2) family.</text>
</comment>
<feature type="transmembrane region" description="Helical" evidence="9">
    <location>
        <begin position="193"/>
        <end position="210"/>
    </location>
</feature>
<dbReference type="InterPro" id="IPR002293">
    <property type="entry name" value="AA/rel_permease1"/>
</dbReference>
<protein>
    <recommendedName>
        <fullName evidence="3">Arginine/agmatine antiporter</fullName>
    </recommendedName>
</protein>
<keyword evidence="7 9" id="KW-0472">Membrane</keyword>
<dbReference type="PANTHER" id="PTHR42770">
    <property type="entry name" value="AMINO ACID TRANSPORTER-RELATED"/>
    <property type="match status" value="1"/>
</dbReference>
<dbReference type="InterPro" id="IPR050367">
    <property type="entry name" value="APC_superfamily"/>
</dbReference>
<evidence type="ECO:0000256" key="8">
    <source>
        <dbReference type="ARBA" id="ARBA00045636"/>
    </source>
</evidence>
<comment type="function">
    <text evidence="8">Major component of the acid-resistance (AR) system allowing enteric pathogens to survive the acidic environment in the stomach. Exchanges extracellular arginine for its intracellular decarboxylation product agmatine (Agm) thereby expelling intracellular protons. Probably undergoes several conformational states in order to translocate the substrate across the membrane; keeps the substrate accessible to only 1 side of the membrane at a time by opening and closing 3 membrane-internal gates.</text>
</comment>
<evidence type="ECO:0000256" key="5">
    <source>
        <dbReference type="ARBA" id="ARBA00022692"/>
    </source>
</evidence>
<accession>A0ABP9K1S4</accession>
<comment type="caution">
    <text evidence="10">The sequence shown here is derived from an EMBL/GenBank/DDBJ whole genome shotgun (WGS) entry which is preliminary data.</text>
</comment>
<feature type="transmembrane region" description="Helical" evidence="9">
    <location>
        <begin position="271"/>
        <end position="296"/>
    </location>
</feature>
<feature type="transmembrane region" description="Helical" evidence="9">
    <location>
        <begin position="401"/>
        <end position="419"/>
    </location>
</feature>
<sequence length="434" mass="45046">MDTGKRPPRAIGLGGAVLLNLNGVVGAGIFALPALLYAGAGSLAPLAILAFALLTATTLGVFGKLSTLFEQSGGPQLYVETAFGRFAGFEAGWCMLGANIAARAANFHVIASYLAAIFPVFGDPVLRLLTILALIVMFSALAIWGTRRSISALWAGTALKITPILLLCFAGLLVNGLPSTYVAPQFSEVEATALLLAYAFSGGGVATISAGETKNPHRTVFLSMYINLAIVAALYALVLLAYVAIAPEAASVDTPLAAAGETVFGSWGGSLIAVAAIFSIGTGQLGYFVTMPRLLYGMGRRGLLPARFARLSPRFETPWFAISIYAAVVALLALTGTFQSLATLLVAAETLVIVASIVAFAVMWQRNVGEIAGELGPGWAAIVASALVFNLWLLAQVPWSAALPTLGILAAGGIAYLLARRSGTDVEAIRVRQV</sequence>
<gene>
    <name evidence="10" type="ORF">GCM10023208_03240</name>
</gene>
<evidence type="ECO:0000256" key="4">
    <source>
        <dbReference type="ARBA" id="ARBA00022475"/>
    </source>
</evidence>
<evidence type="ECO:0000256" key="2">
    <source>
        <dbReference type="ARBA" id="ARBA00008220"/>
    </source>
</evidence>
<keyword evidence="5 9" id="KW-0812">Transmembrane</keyword>
<feature type="transmembrane region" description="Helical" evidence="9">
    <location>
        <begin position="317"/>
        <end position="335"/>
    </location>
</feature>
<feature type="transmembrane region" description="Helical" evidence="9">
    <location>
        <begin position="341"/>
        <end position="364"/>
    </location>
</feature>
<feature type="transmembrane region" description="Helical" evidence="9">
    <location>
        <begin position="105"/>
        <end position="122"/>
    </location>
</feature>
<evidence type="ECO:0000256" key="9">
    <source>
        <dbReference type="SAM" id="Phobius"/>
    </source>
</evidence>
<dbReference type="PIRSF" id="PIRSF006060">
    <property type="entry name" value="AA_transporter"/>
    <property type="match status" value="1"/>
</dbReference>
<evidence type="ECO:0000256" key="6">
    <source>
        <dbReference type="ARBA" id="ARBA00022989"/>
    </source>
</evidence>
<dbReference type="EMBL" id="BAABHV010000001">
    <property type="protein sequence ID" value="GAA5047156.1"/>
    <property type="molecule type" value="Genomic_DNA"/>
</dbReference>
<dbReference type="Proteomes" id="UP001500518">
    <property type="component" value="Unassembled WGS sequence"/>
</dbReference>
<organism evidence="10 11">
    <name type="scientific">Erythrobacter westpacificensis</name>
    <dbReference type="NCBI Taxonomy" id="1055231"/>
    <lineage>
        <taxon>Bacteria</taxon>
        <taxon>Pseudomonadati</taxon>
        <taxon>Pseudomonadota</taxon>
        <taxon>Alphaproteobacteria</taxon>
        <taxon>Sphingomonadales</taxon>
        <taxon>Erythrobacteraceae</taxon>
        <taxon>Erythrobacter/Porphyrobacter group</taxon>
        <taxon>Erythrobacter</taxon>
    </lineage>
</organism>
<dbReference type="PANTHER" id="PTHR42770:SF18">
    <property type="entry name" value="ARGININE_AGMATINE ANTIPORTER"/>
    <property type="match status" value="1"/>
</dbReference>
<feature type="transmembrane region" description="Helical" evidence="9">
    <location>
        <begin position="222"/>
        <end position="245"/>
    </location>
</feature>
<keyword evidence="11" id="KW-1185">Reference proteome</keyword>
<dbReference type="Gene3D" id="1.20.1740.10">
    <property type="entry name" value="Amino acid/polyamine transporter I"/>
    <property type="match status" value="1"/>
</dbReference>